<evidence type="ECO:0000313" key="1">
    <source>
        <dbReference type="EMBL" id="CAL1413351.1"/>
    </source>
</evidence>
<dbReference type="EMBL" id="OZ034822">
    <property type="protein sequence ID" value="CAL1413351.1"/>
    <property type="molecule type" value="Genomic_DNA"/>
</dbReference>
<evidence type="ECO:0000313" key="2">
    <source>
        <dbReference type="Proteomes" id="UP001497516"/>
    </source>
</evidence>
<proteinExistence type="predicted"/>
<accession>A0AAV2GRE4</accession>
<dbReference type="Proteomes" id="UP001497516">
    <property type="component" value="Chromosome 9"/>
</dbReference>
<protein>
    <recommendedName>
        <fullName evidence="3">Secreted protein</fullName>
    </recommendedName>
</protein>
<sequence>MWLRNLKSLGVSTPLPACTSSPEALCLPSPTHELRGKHPLSAVWRNGSDGRLGEQQLPEFGWSVGRGKKLRLG</sequence>
<organism evidence="1 2">
    <name type="scientific">Linum trigynum</name>
    <dbReference type="NCBI Taxonomy" id="586398"/>
    <lineage>
        <taxon>Eukaryota</taxon>
        <taxon>Viridiplantae</taxon>
        <taxon>Streptophyta</taxon>
        <taxon>Embryophyta</taxon>
        <taxon>Tracheophyta</taxon>
        <taxon>Spermatophyta</taxon>
        <taxon>Magnoliopsida</taxon>
        <taxon>eudicotyledons</taxon>
        <taxon>Gunneridae</taxon>
        <taxon>Pentapetalae</taxon>
        <taxon>rosids</taxon>
        <taxon>fabids</taxon>
        <taxon>Malpighiales</taxon>
        <taxon>Linaceae</taxon>
        <taxon>Linum</taxon>
    </lineage>
</organism>
<reference evidence="1 2" key="1">
    <citation type="submission" date="2024-04" db="EMBL/GenBank/DDBJ databases">
        <authorList>
            <person name="Fracassetti M."/>
        </authorList>
    </citation>
    <scope>NUCLEOTIDE SEQUENCE [LARGE SCALE GENOMIC DNA]</scope>
</reference>
<name>A0AAV2GRE4_9ROSI</name>
<gene>
    <name evidence="1" type="ORF">LTRI10_LOCUS52590</name>
</gene>
<dbReference type="AlphaFoldDB" id="A0AAV2GRE4"/>
<evidence type="ECO:0008006" key="3">
    <source>
        <dbReference type="Google" id="ProtNLM"/>
    </source>
</evidence>
<keyword evidence="2" id="KW-1185">Reference proteome</keyword>